<dbReference type="RefSeq" id="WP_044000269.1">
    <property type="nucleotide sequence ID" value="NZ_CP007143.1"/>
</dbReference>
<protein>
    <submittedName>
        <fullName evidence="2">Uncharacterized protein</fullName>
    </submittedName>
</protein>
<proteinExistence type="predicted"/>
<evidence type="ECO:0000313" key="2">
    <source>
        <dbReference type="EMBL" id="AHJ95307.1"/>
    </source>
</evidence>
<dbReference type="EMBL" id="CP007143">
    <property type="protein sequence ID" value="AHJ95307.1"/>
    <property type="molecule type" value="Genomic_DNA"/>
</dbReference>
<dbReference type="KEGG" id="hsw:Hsw_PB0017"/>
<dbReference type="AlphaFoldDB" id="W8EU50"/>
<sequence length="219" mass="24862">MKLYSHPTGPRPQAFYLEVPTPASAYRLQQQLLQAYNEQLYGWWHPDDLYLACFGDYGTRQTRKGTPPPQAVVNKRTQALEDRVGYEVPELIGRMTLEELEQAASVLLTETLPGFITHVLGQERTLQYRLDDPSWNRLQDEGHARAAGLGKSKPMTGRLPVPTLPEVTPVSTQPVANRPMPLPPTPVLRPAPVSSDTPTLVRLRVNRAQERRRLKRKRR</sequence>
<keyword evidence="2" id="KW-0614">Plasmid</keyword>
<dbReference type="Proteomes" id="UP000019423">
    <property type="component" value="Plasmid pHsw2"/>
</dbReference>
<keyword evidence="3" id="KW-1185">Reference proteome</keyword>
<name>W8EU50_9BACT</name>
<dbReference type="OrthoDB" id="9856379at2"/>
<dbReference type="HOGENOM" id="CLU_1260011_0_0_10"/>
<feature type="region of interest" description="Disordered" evidence="1">
    <location>
        <begin position="171"/>
        <end position="200"/>
    </location>
</feature>
<organism evidence="2 3">
    <name type="scientific">Hymenobacter swuensis DY53</name>
    <dbReference type="NCBI Taxonomy" id="1227739"/>
    <lineage>
        <taxon>Bacteria</taxon>
        <taxon>Pseudomonadati</taxon>
        <taxon>Bacteroidota</taxon>
        <taxon>Cytophagia</taxon>
        <taxon>Cytophagales</taxon>
        <taxon>Hymenobacteraceae</taxon>
        <taxon>Hymenobacter</taxon>
    </lineage>
</organism>
<gene>
    <name evidence="2" type="ORF">Hsw_PB0017</name>
</gene>
<accession>W8EU50</accession>
<feature type="compositionally biased region" description="Pro residues" evidence="1">
    <location>
        <begin position="180"/>
        <end position="189"/>
    </location>
</feature>
<geneLocation type="plasmid" evidence="2 3">
    <name>pHsw2</name>
</geneLocation>
<evidence type="ECO:0000313" key="3">
    <source>
        <dbReference type="Proteomes" id="UP000019423"/>
    </source>
</evidence>
<reference evidence="2 3" key="1">
    <citation type="submission" date="2014-01" db="EMBL/GenBank/DDBJ databases">
        <title>Complete sequence of plasmid2 of ionizing-radiation resistance bacterium Hymenobacter swuensis DY53.</title>
        <authorList>
            <person name="Jung J.-H."/>
            <person name="Jeong S.-W."/>
            <person name="Joe M.-H."/>
            <person name="Cho y.-j."/>
            <person name="Kim M.-K."/>
            <person name="Lim S.-Y."/>
        </authorList>
    </citation>
    <scope>NUCLEOTIDE SEQUENCE [LARGE SCALE GENOMIC DNA]</scope>
    <source>
        <strain evidence="2 3">DY53</strain>
        <plasmid evidence="2 3">pHsw2</plasmid>
    </source>
</reference>
<evidence type="ECO:0000256" key="1">
    <source>
        <dbReference type="SAM" id="MobiDB-lite"/>
    </source>
</evidence>
<dbReference type="PATRIC" id="fig|1227739.3.peg.15"/>